<evidence type="ECO:0000313" key="2">
    <source>
        <dbReference type="EMBL" id="TKB99332.1"/>
    </source>
</evidence>
<organism evidence="2 3">
    <name type="scientific">Pedobacter cryotolerans</name>
    <dbReference type="NCBI Taxonomy" id="2571270"/>
    <lineage>
        <taxon>Bacteria</taxon>
        <taxon>Pseudomonadati</taxon>
        <taxon>Bacteroidota</taxon>
        <taxon>Sphingobacteriia</taxon>
        <taxon>Sphingobacteriales</taxon>
        <taxon>Sphingobacteriaceae</taxon>
        <taxon>Pedobacter</taxon>
    </lineage>
</organism>
<protein>
    <submittedName>
        <fullName evidence="2">T9SS type B sorting domain-containing protein</fullName>
    </submittedName>
</protein>
<dbReference type="AlphaFoldDB" id="A0A4U1C2A6"/>
<comment type="caution">
    <text evidence="2">The sequence shown here is derived from an EMBL/GenBank/DDBJ whole genome shotgun (WGS) entry which is preliminary data.</text>
</comment>
<keyword evidence="3" id="KW-1185">Reference proteome</keyword>
<sequence length="639" mass="68783">MKFLFQLKKSSLKYFIILILLNATTIVKAQVCSGTLGDPVINIDFGRGTTTFGPQISETNYRYVAGTPDDGWYTIVKTSAGLNSGWHQNVINRTPNDPNGYFMLVNANNDPGVFYQTTVSNLCPNTTYEFAAWVINILRNSGVKPKIRFTITNNGLPIAGGDVSTGEILEGSATNWIKYGTTFKTPVNVGTIALTMTNENPGGVGNDLGIDDITFRPCGPNISSTVNNSGINANLCAGESGSFNLSSTVSSGYNDPVYQWQEFIGNNWVNIAGETTTQTTRVFTNAQVGLYQYRLAVAENGNINSANCRVSSATLTINVNAKPTPIATNSGVACEGSTVQLNVDQGVSFVWTGPNSFSSTLQNPQIPNVTTASIGTYQVTVTSAAGCVATTSTPVNVLPVVNANINITNTTICENQSVNLVASGGTTYTWLPTEGLSNSAIANPIASPQQTTKYTVNISNGACSETREVTITVLKNANANAGDDKKMLVGQSVVLEGAVSGDNITYLWSPIDYLDDPTKLNPIANPPTDITYTLTVQSSCNVSTDDVFVKVYPKIEIPNTFTPNGDGVNDTWNIPSISAFEKPKLQVINRNGQLVYETRNTEPWDGKSRGKNVPVGVYYYNLYLNEDFKLYSGWVMLTR</sequence>
<evidence type="ECO:0000313" key="3">
    <source>
        <dbReference type="Proteomes" id="UP000310477"/>
    </source>
</evidence>
<dbReference type="Gene3D" id="2.60.40.10">
    <property type="entry name" value="Immunoglobulins"/>
    <property type="match status" value="2"/>
</dbReference>
<dbReference type="EMBL" id="SWBO01000007">
    <property type="protein sequence ID" value="TKB99332.1"/>
    <property type="molecule type" value="Genomic_DNA"/>
</dbReference>
<dbReference type="InterPro" id="IPR026341">
    <property type="entry name" value="T9SS_type_B"/>
</dbReference>
<keyword evidence="1" id="KW-0732">Signal</keyword>
<feature type="chain" id="PRO_5020707627" evidence="1">
    <location>
        <begin position="30"/>
        <end position="639"/>
    </location>
</feature>
<proteinExistence type="predicted"/>
<dbReference type="RefSeq" id="WP_136877452.1">
    <property type="nucleotide sequence ID" value="NZ_SWBO01000007.1"/>
</dbReference>
<dbReference type="OrthoDB" id="1652165at2"/>
<dbReference type="Pfam" id="PF13585">
    <property type="entry name" value="CHU_C"/>
    <property type="match status" value="1"/>
</dbReference>
<dbReference type="NCBIfam" id="TIGR04131">
    <property type="entry name" value="Bac_Flav_CTERM"/>
    <property type="match status" value="1"/>
</dbReference>
<reference evidence="2 3" key="1">
    <citation type="submission" date="2019-04" db="EMBL/GenBank/DDBJ databases">
        <title>Pedobacter sp. AR-2-6 sp. nov., isolated from Arctic soil.</title>
        <authorList>
            <person name="Dahal R.H."/>
            <person name="Kim D.-U."/>
        </authorList>
    </citation>
    <scope>NUCLEOTIDE SEQUENCE [LARGE SCALE GENOMIC DNA]</scope>
    <source>
        <strain evidence="2 3">AR-2-6</strain>
    </source>
</reference>
<gene>
    <name evidence="2" type="ORF">FA045_12650</name>
</gene>
<feature type="signal peptide" evidence="1">
    <location>
        <begin position="1"/>
        <end position="29"/>
    </location>
</feature>
<evidence type="ECO:0000256" key="1">
    <source>
        <dbReference type="SAM" id="SignalP"/>
    </source>
</evidence>
<name>A0A4U1C2A6_9SPHI</name>
<accession>A0A4U1C2A6</accession>
<dbReference type="Proteomes" id="UP000310477">
    <property type="component" value="Unassembled WGS sequence"/>
</dbReference>
<dbReference type="InterPro" id="IPR013783">
    <property type="entry name" value="Ig-like_fold"/>
</dbReference>